<gene>
    <name evidence="2" type="ORF">H8K36_09300</name>
</gene>
<feature type="chain" id="PRO_5038079326" description="SH3 domain-containing protein" evidence="1">
    <location>
        <begin position="24"/>
        <end position="146"/>
    </location>
</feature>
<name>A0A923KSU0_9BURK</name>
<feature type="signal peptide" evidence="1">
    <location>
        <begin position="1"/>
        <end position="23"/>
    </location>
</feature>
<evidence type="ECO:0000313" key="3">
    <source>
        <dbReference type="Proteomes" id="UP000627446"/>
    </source>
</evidence>
<accession>A0A923KSU0</accession>
<evidence type="ECO:0008006" key="4">
    <source>
        <dbReference type="Google" id="ProtNLM"/>
    </source>
</evidence>
<reference evidence="2" key="1">
    <citation type="submission" date="2020-08" db="EMBL/GenBank/DDBJ databases">
        <title>Novel species isolated from subtropical streams in China.</title>
        <authorList>
            <person name="Lu H."/>
        </authorList>
    </citation>
    <scope>NUCLEOTIDE SEQUENCE</scope>
    <source>
        <strain evidence="2">LX22W</strain>
    </source>
</reference>
<dbReference type="RefSeq" id="WP_186915936.1">
    <property type="nucleotide sequence ID" value="NZ_JACOFZ010000002.1"/>
</dbReference>
<keyword evidence="3" id="KW-1185">Reference proteome</keyword>
<organism evidence="2 3">
    <name type="scientific">Undibacterium nitidum</name>
    <dbReference type="NCBI Taxonomy" id="2762298"/>
    <lineage>
        <taxon>Bacteria</taxon>
        <taxon>Pseudomonadati</taxon>
        <taxon>Pseudomonadota</taxon>
        <taxon>Betaproteobacteria</taxon>
        <taxon>Burkholderiales</taxon>
        <taxon>Oxalobacteraceae</taxon>
        <taxon>Undibacterium</taxon>
    </lineage>
</organism>
<evidence type="ECO:0000256" key="1">
    <source>
        <dbReference type="SAM" id="SignalP"/>
    </source>
</evidence>
<proteinExistence type="predicted"/>
<comment type="caution">
    <text evidence="2">The sequence shown here is derived from an EMBL/GenBank/DDBJ whole genome shotgun (WGS) entry which is preliminary data.</text>
</comment>
<sequence>MSLLAMKFVGMAFAVMICSVSQAAVPGKQCGEPPEKETMSLFPALGYNVAGSGRLYFHAAPNLNCRIDNLFVIPGDLLVAHEQFGEWSYVVFVPKNQNKKEVSGWVESKRLKFIGTMGNTDEKDFPFYENAQKAAEKGKLGSPFSK</sequence>
<dbReference type="EMBL" id="JACOFZ010000002">
    <property type="protein sequence ID" value="MBC3881566.1"/>
    <property type="molecule type" value="Genomic_DNA"/>
</dbReference>
<evidence type="ECO:0000313" key="2">
    <source>
        <dbReference type="EMBL" id="MBC3881566.1"/>
    </source>
</evidence>
<protein>
    <recommendedName>
        <fullName evidence="4">SH3 domain-containing protein</fullName>
    </recommendedName>
</protein>
<dbReference type="AlphaFoldDB" id="A0A923KSU0"/>
<dbReference type="Proteomes" id="UP000627446">
    <property type="component" value="Unassembled WGS sequence"/>
</dbReference>
<keyword evidence="1" id="KW-0732">Signal</keyword>